<evidence type="ECO:0000313" key="3">
    <source>
        <dbReference type="Proteomes" id="UP000649289"/>
    </source>
</evidence>
<dbReference type="SUPFAM" id="SSF46785">
    <property type="entry name" value="Winged helix' DNA-binding domain"/>
    <property type="match status" value="1"/>
</dbReference>
<protein>
    <submittedName>
        <fullName evidence="2">MarR family transcriptional regulator</fullName>
    </submittedName>
</protein>
<name>A0ABR8MPY1_9ACTN</name>
<dbReference type="Gene3D" id="1.10.10.10">
    <property type="entry name" value="Winged helix-like DNA-binding domain superfamily/Winged helix DNA-binding domain"/>
    <property type="match status" value="1"/>
</dbReference>
<dbReference type="InterPro" id="IPR000835">
    <property type="entry name" value="HTH_MarR-typ"/>
</dbReference>
<sequence length="162" mass="17931">MSDIDFLDPHELRVMRMFSRAATSVLGRIDADLDGEHDLPRVYFDLLWRLRRAPERSLRLAELAQQTASKPSRITHAVGVLEKRGLVERRAVEGDRRGAAAVLTPAGLALAEQAAPTYADGARRHFLDLLDADERRSLARILETVLESVDPDAVPEPAGDEA</sequence>
<dbReference type="PRINTS" id="PR00598">
    <property type="entry name" value="HTHMARR"/>
</dbReference>
<proteinExistence type="predicted"/>
<comment type="caution">
    <text evidence="2">The sequence shown here is derived from an EMBL/GenBank/DDBJ whole genome shotgun (WGS) entry which is preliminary data.</text>
</comment>
<organism evidence="2 3">
    <name type="scientific">Nocardioides hwasunensis</name>
    <dbReference type="NCBI Taxonomy" id="397258"/>
    <lineage>
        <taxon>Bacteria</taxon>
        <taxon>Bacillati</taxon>
        <taxon>Actinomycetota</taxon>
        <taxon>Actinomycetes</taxon>
        <taxon>Propionibacteriales</taxon>
        <taxon>Nocardioidaceae</taxon>
        <taxon>Nocardioides</taxon>
    </lineage>
</organism>
<evidence type="ECO:0000259" key="1">
    <source>
        <dbReference type="PROSITE" id="PS50995"/>
    </source>
</evidence>
<dbReference type="RefSeq" id="WP_191201242.1">
    <property type="nucleotide sequence ID" value="NZ_BAAAPA010000001.1"/>
</dbReference>
<keyword evidence="3" id="KW-1185">Reference proteome</keyword>
<accession>A0ABR8MPY1</accession>
<dbReference type="Proteomes" id="UP000649289">
    <property type="component" value="Unassembled WGS sequence"/>
</dbReference>
<reference evidence="2 3" key="1">
    <citation type="submission" date="2020-09" db="EMBL/GenBank/DDBJ databases">
        <title>novel species in genus Nocardioides.</title>
        <authorList>
            <person name="Zhang G."/>
        </authorList>
    </citation>
    <scope>NUCLEOTIDE SEQUENCE [LARGE SCALE GENOMIC DNA]</scope>
    <source>
        <strain evidence="2 3">19197</strain>
    </source>
</reference>
<dbReference type="PROSITE" id="PS50995">
    <property type="entry name" value="HTH_MARR_2"/>
    <property type="match status" value="1"/>
</dbReference>
<dbReference type="InterPro" id="IPR036390">
    <property type="entry name" value="WH_DNA-bd_sf"/>
</dbReference>
<dbReference type="InterPro" id="IPR039422">
    <property type="entry name" value="MarR/SlyA-like"/>
</dbReference>
<dbReference type="PANTHER" id="PTHR33164:SF99">
    <property type="entry name" value="MARR FAMILY REGULATORY PROTEIN"/>
    <property type="match status" value="1"/>
</dbReference>
<dbReference type="EMBL" id="JACXYY010000009">
    <property type="protein sequence ID" value="MBD3916927.1"/>
    <property type="molecule type" value="Genomic_DNA"/>
</dbReference>
<dbReference type="SMART" id="SM00347">
    <property type="entry name" value="HTH_MARR"/>
    <property type="match status" value="1"/>
</dbReference>
<feature type="domain" description="HTH marR-type" evidence="1">
    <location>
        <begin position="11"/>
        <end position="147"/>
    </location>
</feature>
<dbReference type="InterPro" id="IPR036388">
    <property type="entry name" value="WH-like_DNA-bd_sf"/>
</dbReference>
<dbReference type="Pfam" id="PF12802">
    <property type="entry name" value="MarR_2"/>
    <property type="match status" value="1"/>
</dbReference>
<dbReference type="PANTHER" id="PTHR33164">
    <property type="entry name" value="TRANSCRIPTIONAL REGULATOR, MARR FAMILY"/>
    <property type="match status" value="1"/>
</dbReference>
<evidence type="ECO:0000313" key="2">
    <source>
        <dbReference type="EMBL" id="MBD3916927.1"/>
    </source>
</evidence>
<gene>
    <name evidence="2" type="ORF">IEZ25_20090</name>
</gene>